<evidence type="ECO:0000313" key="8">
    <source>
        <dbReference type="EMBL" id="DAD49870.1"/>
    </source>
</evidence>
<keyword evidence="6" id="KW-1160">Virus entry into host cell</keyword>
<evidence type="ECO:0000256" key="2">
    <source>
        <dbReference type="ARBA" id="ARBA00022581"/>
    </source>
</evidence>
<dbReference type="Pfam" id="PF03863">
    <property type="entry name" value="Phage_mat-A"/>
    <property type="match status" value="1"/>
</dbReference>
<comment type="similarity">
    <text evidence="7">Belongs to the Leviviricetes maturation protein family.</text>
</comment>
<dbReference type="GeneID" id="80398243"/>
<evidence type="ECO:0000256" key="5">
    <source>
        <dbReference type="ARBA" id="ARBA00023104"/>
    </source>
</evidence>
<accession>A0A8S5KX75</accession>
<keyword evidence="5" id="KW-1175">Viral attachment to host cell pilus</keyword>
<dbReference type="GO" id="GO:0039666">
    <property type="term" value="P:virion attachment to host cell pilus"/>
    <property type="evidence" value="ECO:0007669"/>
    <property type="project" value="UniProtKB-KW"/>
</dbReference>
<proteinExistence type="inferred from homology"/>
<keyword evidence="9" id="KW-1185">Reference proteome</keyword>
<evidence type="ECO:0000256" key="6">
    <source>
        <dbReference type="ARBA" id="ARBA00023296"/>
    </source>
</evidence>
<evidence type="ECO:0000256" key="3">
    <source>
        <dbReference type="ARBA" id="ARBA00022804"/>
    </source>
</evidence>
<dbReference type="RefSeq" id="YP_010769276.1">
    <property type="nucleotide sequence ID" value="NC_073926.1"/>
</dbReference>
<dbReference type="GO" id="GO:0044423">
    <property type="term" value="C:virion component"/>
    <property type="evidence" value="ECO:0007669"/>
    <property type="project" value="UniProtKB-KW"/>
</dbReference>
<evidence type="ECO:0000256" key="1">
    <source>
        <dbReference type="ARBA" id="ARBA00004328"/>
    </source>
</evidence>
<evidence type="ECO:0000313" key="9">
    <source>
        <dbReference type="Proteomes" id="UP000681478"/>
    </source>
</evidence>
<reference evidence="8" key="1">
    <citation type="submission" date="2020-09" db="EMBL/GenBank/DDBJ databases">
        <title>Leviviricetes taxonomy.</title>
        <authorList>
            <person name="Stockdale S.R."/>
            <person name="Callanan J."/>
            <person name="Adriaenssens E.M."/>
            <person name="Kuhn J.H."/>
            <person name="Rumnieks J."/>
            <person name="Shkoporov A."/>
            <person name="Draper L.A."/>
            <person name="Ross P."/>
            <person name="Hill C."/>
        </authorList>
    </citation>
    <scope>NUCLEOTIDE SEQUENCE</scope>
</reference>
<gene>
    <name evidence="8" type="primary">EMS014_2</name>
</gene>
<keyword evidence="3" id="KW-1161">Viral attachment to host cell</keyword>
<organism evidence="8 9">
    <name type="scientific">ssRNA phage EMS014</name>
    <dbReference type="NCBI Taxonomy" id="2785993"/>
    <lineage>
        <taxon>Viruses</taxon>
        <taxon>Riboviria</taxon>
        <taxon>Orthornavirae</taxon>
        <taxon>Lenarviricota</taxon>
        <taxon>Leviviricetes</taxon>
        <taxon>Norzivirales</taxon>
        <taxon>Fiersviridae</taxon>
        <taxon>Dortuvirus</taxon>
        <taxon>Dortuvirus fonticola</taxon>
        <taxon>Creshivirus fonticola</taxon>
    </lineage>
</organism>
<keyword evidence="2" id="KW-0945">Host-virus interaction</keyword>
<dbReference type="Proteomes" id="UP000681478">
    <property type="component" value="Segment"/>
</dbReference>
<dbReference type="InterPro" id="IPR005563">
    <property type="entry name" value="A_protein"/>
</dbReference>
<name>A0A8S5KX75_9VIRU</name>
<dbReference type="EMBL" id="BK013365">
    <property type="protein sequence ID" value="DAD49870.1"/>
    <property type="molecule type" value="Genomic_RNA"/>
</dbReference>
<protein>
    <submittedName>
        <fullName evidence="8">Maturation protein</fullName>
    </submittedName>
</protein>
<evidence type="ECO:0000256" key="7">
    <source>
        <dbReference type="ARBA" id="ARBA00035110"/>
    </source>
</evidence>
<evidence type="ECO:0000256" key="4">
    <source>
        <dbReference type="ARBA" id="ARBA00022844"/>
    </source>
</evidence>
<keyword evidence="4" id="KW-0946">Virion</keyword>
<dbReference type="KEGG" id="vg:80398243"/>
<sequence>MTTRNIVIDNLVNTQLDIGTTLVGSKYTKSASGQNNPKTENPYNVTVGIRKEPIITYSIPQYNYQWRTATVSSLFGPWMWEYPPLNKLELGLLDRLVSQARGHDWNAAVDLAESRQALHMVRSNVVSIATAIRQLKRGDVGGALRILGHKNPSVKSQKLTTKGISNQWLEIQYGWLPLLSSSYEAMKWLETKEREPVKLKVRGSASHARSYISSSAFSSPFSGDVRTRIQYIWKMSRDQPGLSTLAELGFLDPEVILWEKVPYSFVVDWFVPIGTWLETRAFLKKASGQYIRSQSTIARIPSCPPVKSSWGKVAAGGYSQSYFSFGRTVGNIATIPVPAPAVRWGLEGKRIANAIALARNLIR</sequence>
<comment type="subcellular location">
    <subcellularLocation>
        <location evidence="1">Virion</location>
    </subcellularLocation>
</comment>